<dbReference type="SUPFAM" id="SSF57667">
    <property type="entry name" value="beta-beta-alpha zinc fingers"/>
    <property type="match status" value="2"/>
</dbReference>
<keyword evidence="3" id="KW-0862">Zinc</keyword>
<evidence type="ECO:0000256" key="4">
    <source>
        <dbReference type="PROSITE-ProRule" id="PRU00042"/>
    </source>
</evidence>
<dbReference type="PANTHER" id="PTHR23235">
    <property type="entry name" value="KRUEPPEL-LIKE TRANSCRIPTION FACTOR"/>
    <property type="match status" value="1"/>
</dbReference>
<dbReference type="PROSITE" id="PS50157">
    <property type="entry name" value="ZINC_FINGER_C2H2_2"/>
    <property type="match status" value="3"/>
</dbReference>
<keyword evidence="1" id="KW-0479">Metal-binding</keyword>
<dbReference type="Proteomes" id="UP001479436">
    <property type="component" value="Unassembled WGS sequence"/>
</dbReference>
<name>A0ABR2WYQ4_9FUNG</name>
<keyword evidence="2 4" id="KW-0863">Zinc-finger</keyword>
<dbReference type="InterPro" id="IPR036236">
    <property type="entry name" value="Znf_C2H2_sf"/>
</dbReference>
<reference evidence="7 8" key="1">
    <citation type="submission" date="2023-04" db="EMBL/GenBank/DDBJ databases">
        <title>Genome of Basidiobolus ranarum AG-B5.</title>
        <authorList>
            <person name="Stajich J.E."/>
            <person name="Carter-House D."/>
            <person name="Gryganskyi A."/>
        </authorList>
    </citation>
    <scope>NUCLEOTIDE SEQUENCE [LARGE SCALE GENOMIC DNA]</scope>
    <source>
        <strain evidence="7 8">AG-B5</strain>
    </source>
</reference>
<feature type="compositionally biased region" description="Polar residues" evidence="5">
    <location>
        <begin position="119"/>
        <end position="163"/>
    </location>
</feature>
<dbReference type="InterPro" id="IPR013087">
    <property type="entry name" value="Znf_C2H2_type"/>
</dbReference>
<evidence type="ECO:0000256" key="5">
    <source>
        <dbReference type="SAM" id="MobiDB-lite"/>
    </source>
</evidence>
<protein>
    <recommendedName>
        <fullName evidence="6">C2H2-type domain-containing protein</fullName>
    </recommendedName>
</protein>
<sequence>MTHQSESNYFTTYPFLGNPAYFASPTYQRPVSLNDGYTPGLNEDEEQELRSKSVPSSPTLTQLSSISPHCPYTMGLDEEFVNTHCSIVQDTYPLPYSNASFHHHPTEETLQLSQFDALFPSNNSSPYHHDTSMQNNTQPPSQNVLNRLPLSNGQSSIYKSTEVTPRPKITQPPVPSPNKSPNTIYISWDSSSEALMNTVSTSSDSLAKRLIAQSLRKNYYSGIHPVDDFSNSELFSKSKVTPVDDLSFPCPHPDCTKTFTTMHSLNIHSRIHNPERPFQCQLCGKYFNRAHDLRRHAQTHLNWRPYSCEKCGRGFGRQDAMKRHRKTCRHGSPSDDESE</sequence>
<feature type="domain" description="C2H2-type" evidence="6">
    <location>
        <begin position="306"/>
        <end position="335"/>
    </location>
</feature>
<dbReference type="PANTHER" id="PTHR23235:SF120">
    <property type="entry name" value="KRUPPEL-LIKE FACTOR 15"/>
    <property type="match status" value="1"/>
</dbReference>
<dbReference type="PROSITE" id="PS00028">
    <property type="entry name" value="ZINC_FINGER_C2H2_1"/>
    <property type="match status" value="3"/>
</dbReference>
<proteinExistence type="predicted"/>
<comment type="caution">
    <text evidence="7">The sequence shown here is derived from an EMBL/GenBank/DDBJ whole genome shotgun (WGS) entry which is preliminary data.</text>
</comment>
<accession>A0ABR2WYQ4</accession>
<feature type="region of interest" description="Disordered" evidence="5">
    <location>
        <begin position="119"/>
        <end position="180"/>
    </location>
</feature>
<organism evidence="7 8">
    <name type="scientific">Basidiobolus ranarum</name>
    <dbReference type="NCBI Taxonomy" id="34480"/>
    <lineage>
        <taxon>Eukaryota</taxon>
        <taxon>Fungi</taxon>
        <taxon>Fungi incertae sedis</taxon>
        <taxon>Zoopagomycota</taxon>
        <taxon>Entomophthoromycotina</taxon>
        <taxon>Basidiobolomycetes</taxon>
        <taxon>Basidiobolales</taxon>
        <taxon>Basidiobolaceae</taxon>
        <taxon>Basidiobolus</taxon>
    </lineage>
</organism>
<dbReference type="SMART" id="SM00355">
    <property type="entry name" value="ZnF_C2H2"/>
    <property type="match status" value="3"/>
</dbReference>
<gene>
    <name evidence="7" type="ORF">K7432_004118</name>
</gene>
<evidence type="ECO:0000256" key="2">
    <source>
        <dbReference type="ARBA" id="ARBA00022771"/>
    </source>
</evidence>
<feature type="domain" description="C2H2-type" evidence="6">
    <location>
        <begin position="248"/>
        <end position="277"/>
    </location>
</feature>
<dbReference type="Pfam" id="PF00096">
    <property type="entry name" value="zf-C2H2"/>
    <property type="match status" value="3"/>
</dbReference>
<evidence type="ECO:0000256" key="1">
    <source>
        <dbReference type="ARBA" id="ARBA00022723"/>
    </source>
</evidence>
<evidence type="ECO:0000259" key="6">
    <source>
        <dbReference type="PROSITE" id="PS50157"/>
    </source>
</evidence>
<evidence type="ECO:0000313" key="7">
    <source>
        <dbReference type="EMBL" id="KAK9766665.1"/>
    </source>
</evidence>
<evidence type="ECO:0000256" key="3">
    <source>
        <dbReference type="ARBA" id="ARBA00022833"/>
    </source>
</evidence>
<feature type="domain" description="C2H2-type" evidence="6">
    <location>
        <begin position="278"/>
        <end position="305"/>
    </location>
</feature>
<dbReference type="EMBL" id="JASJQH010000136">
    <property type="protein sequence ID" value="KAK9766665.1"/>
    <property type="molecule type" value="Genomic_DNA"/>
</dbReference>
<keyword evidence="8" id="KW-1185">Reference proteome</keyword>
<evidence type="ECO:0000313" key="8">
    <source>
        <dbReference type="Proteomes" id="UP001479436"/>
    </source>
</evidence>
<dbReference type="Gene3D" id="3.30.160.60">
    <property type="entry name" value="Classic Zinc Finger"/>
    <property type="match status" value="3"/>
</dbReference>